<reference evidence="1 2" key="1">
    <citation type="submission" date="2015-10" db="EMBL/GenBank/DDBJ databases">
        <title>Genome analyses suggest a sexual origin of heterokaryosis in a supposedly ancient asexual fungus.</title>
        <authorList>
            <person name="Ropars J."/>
            <person name="Sedzielewska K."/>
            <person name="Noel J."/>
            <person name="Charron P."/>
            <person name="Farinelli L."/>
            <person name="Marton T."/>
            <person name="Kruger M."/>
            <person name="Pelin A."/>
            <person name="Brachmann A."/>
            <person name="Corradi N."/>
        </authorList>
    </citation>
    <scope>NUCLEOTIDE SEQUENCE [LARGE SCALE GENOMIC DNA]</scope>
    <source>
        <strain evidence="1 2">A4</strain>
    </source>
</reference>
<keyword evidence="2" id="KW-1185">Reference proteome</keyword>
<organism evidence="1 2">
    <name type="scientific">Rhizophagus irregularis</name>
    <dbReference type="NCBI Taxonomy" id="588596"/>
    <lineage>
        <taxon>Eukaryota</taxon>
        <taxon>Fungi</taxon>
        <taxon>Fungi incertae sedis</taxon>
        <taxon>Mucoromycota</taxon>
        <taxon>Glomeromycotina</taxon>
        <taxon>Glomeromycetes</taxon>
        <taxon>Glomerales</taxon>
        <taxon>Glomeraceae</taxon>
        <taxon>Rhizophagus</taxon>
    </lineage>
</organism>
<dbReference type="AlphaFoldDB" id="A0A2I1HMB7"/>
<gene>
    <name evidence="1" type="ORF">RhiirA4_412611</name>
</gene>
<accession>A0A2I1HMB7</accession>
<evidence type="ECO:0000313" key="1">
    <source>
        <dbReference type="EMBL" id="PKY60026.1"/>
    </source>
</evidence>
<name>A0A2I1HMB7_9GLOM</name>
<feature type="non-terminal residue" evidence="1">
    <location>
        <position position="108"/>
    </location>
</feature>
<proteinExistence type="predicted"/>
<protein>
    <submittedName>
        <fullName evidence="1">Uncharacterized protein</fullName>
    </submittedName>
</protein>
<comment type="caution">
    <text evidence="1">The sequence shown here is derived from an EMBL/GenBank/DDBJ whole genome shotgun (WGS) entry which is preliminary data.</text>
</comment>
<sequence>IKKEICICYMKNDWTSGNVQIDEFIQEMQLANISKHFTFFEWIPYIRFNGIKQIGKDDSTTLLYSATWMDGPLKYSYDYKKLSERVPDEKVVLKCLINSQKINEFLNE</sequence>
<dbReference type="Proteomes" id="UP000234323">
    <property type="component" value="Unassembled WGS sequence"/>
</dbReference>
<evidence type="ECO:0000313" key="2">
    <source>
        <dbReference type="Proteomes" id="UP000234323"/>
    </source>
</evidence>
<feature type="non-terminal residue" evidence="1">
    <location>
        <position position="1"/>
    </location>
</feature>
<dbReference type="EMBL" id="LLXI01003916">
    <property type="protein sequence ID" value="PKY60026.1"/>
    <property type="molecule type" value="Genomic_DNA"/>
</dbReference>